<evidence type="ECO:0000256" key="1">
    <source>
        <dbReference type="SAM" id="MobiDB-lite"/>
    </source>
</evidence>
<evidence type="ECO:0000313" key="3">
    <source>
        <dbReference type="Proteomes" id="UP000807469"/>
    </source>
</evidence>
<dbReference type="Proteomes" id="UP000807469">
    <property type="component" value="Unassembled WGS sequence"/>
</dbReference>
<comment type="caution">
    <text evidence="2">The sequence shown here is derived from an EMBL/GenBank/DDBJ whole genome shotgun (WGS) entry which is preliminary data.</text>
</comment>
<sequence length="54" mass="5460">MPEGNTTTAAKTTTNSTATNTTTTAATGPTVTPSVKTAKFVTTSSTIKACRPHC</sequence>
<keyword evidence="3" id="KW-1185">Reference proteome</keyword>
<protein>
    <submittedName>
        <fullName evidence="2">Uncharacterized protein</fullName>
    </submittedName>
</protein>
<reference evidence="2" key="1">
    <citation type="submission" date="2020-11" db="EMBL/GenBank/DDBJ databases">
        <authorList>
            <consortium name="DOE Joint Genome Institute"/>
            <person name="Ahrendt S."/>
            <person name="Riley R."/>
            <person name="Andreopoulos W."/>
            <person name="Labutti K."/>
            <person name="Pangilinan J."/>
            <person name="Ruiz-Duenas F.J."/>
            <person name="Barrasa J.M."/>
            <person name="Sanchez-Garcia M."/>
            <person name="Camarero S."/>
            <person name="Miyauchi S."/>
            <person name="Serrano A."/>
            <person name="Linde D."/>
            <person name="Babiker R."/>
            <person name="Drula E."/>
            <person name="Ayuso-Fernandez I."/>
            <person name="Pacheco R."/>
            <person name="Padilla G."/>
            <person name="Ferreira P."/>
            <person name="Barriuso J."/>
            <person name="Kellner H."/>
            <person name="Castanera R."/>
            <person name="Alfaro M."/>
            <person name="Ramirez L."/>
            <person name="Pisabarro A.G."/>
            <person name="Kuo A."/>
            <person name="Tritt A."/>
            <person name="Lipzen A."/>
            <person name="He G."/>
            <person name="Yan M."/>
            <person name="Ng V."/>
            <person name="Cullen D."/>
            <person name="Martin F."/>
            <person name="Rosso M.-N."/>
            <person name="Henrissat B."/>
            <person name="Hibbett D."/>
            <person name="Martinez A.T."/>
            <person name="Grigoriev I.V."/>
        </authorList>
    </citation>
    <scope>NUCLEOTIDE SEQUENCE</scope>
    <source>
        <strain evidence="2">CIRM-BRFM 674</strain>
    </source>
</reference>
<gene>
    <name evidence="2" type="ORF">BDN70DRAFT_939754</name>
</gene>
<feature type="region of interest" description="Disordered" evidence="1">
    <location>
        <begin position="1"/>
        <end position="32"/>
    </location>
</feature>
<dbReference type="EMBL" id="MU156028">
    <property type="protein sequence ID" value="KAF9470392.1"/>
    <property type="molecule type" value="Genomic_DNA"/>
</dbReference>
<proteinExistence type="predicted"/>
<organism evidence="2 3">
    <name type="scientific">Pholiota conissans</name>
    <dbReference type="NCBI Taxonomy" id="109636"/>
    <lineage>
        <taxon>Eukaryota</taxon>
        <taxon>Fungi</taxon>
        <taxon>Dikarya</taxon>
        <taxon>Basidiomycota</taxon>
        <taxon>Agaricomycotina</taxon>
        <taxon>Agaricomycetes</taxon>
        <taxon>Agaricomycetidae</taxon>
        <taxon>Agaricales</taxon>
        <taxon>Agaricineae</taxon>
        <taxon>Strophariaceae</taxon>
        <taxon>Pholiota</taxon>
    </lineage>
</organism>
<dbReference type="AlphaFoldDB" id="A0A9P6CL90"/>
<name>A0A9P6CL90_9AGAR</name>
<accession>A0A9P6CL90</accession>
<evidence type="ECO:0000313" key="2">
    <source>
        <dbReference type="EMBL" id="KAF9470392.1"/>
    </source>
</evidence>